<protein>
    <submittedName>
        <fullName evidence="1">Uncharacterized protein</fullName>
    </submittedName>
</protein>
<evidence type="ECO:0000313" key="1">
    <source>
        <dbReference type="EMBL" id="KAH3733140.1"/>
    </source>
</evidence>
<evidence type="ECO:0000313" key="2">
    <source>
        <dbReference type="Proteomes" id="UP000828390"/>
    </source>
</evidence>
<comment type="caution">
    <text evidence="1">The sequence shown here is derived from an EMBL/GenBank/DDBJ whole genome shotgun (WGS) entry which is preliminary data.</text>
</comment>
<dbReference type="EMBL" id="JAIWYP010000011">
    <property type="protein sequence ID" value="KAH3733140.1"/>
    <property type="molecule type" value="Genomic_DNA"/>
</dbReference>
<proteinExistence type="predicted"/>
<accession>A0A9D4CUC8</accession>
<keyword evidence="2" id="KW-1185">Reference proteome</keyword>
<reference evidence="1" key="1">
    <citation type="journal article" date="2019" name="bioRxiv">
        <title>The Genome of the Zebra Mussel, Dreissena polymorpha: A Resource for Invasive Species Research.</title>
        <authorList>
            <person name="McCartney M.A."/>
            <person name="Auch B."/>
            <person name="Kono T."/>
            <person name="Mallez S."/>
            <person name="Zhang Y."/>
            <person name="Obille A."/>
            <person name="Becker A."/>
            <person name="Abrahante J.E."/>
            <person name="Garbe J."/>
            <person name="Badalamenti J.P."/>
            <person name="Herman A."/>
            <person name="Mangelson H."/>
            <person name="Liachko I."/>
            <person name="Sullivan S."/>
            <person name="Sone E.D."/>
            <person name="Koren S."/>
            <person name="Silverstein K.A.T."/>
            <person name="Beckman K.B."/>
            <person name="Gohl D.M."/>
        </authorList>
    </citation>
    <scope>NUCLEOTIDE SEQUENCE</scope>
    <source>
        <strain evidence="1">Duluth1</strain>
        <tissue evidence="1">Whole animal</tissue>
    </source>
</reference>
<reference evidence="1" key="2">
    <citation type="submission" date="2020-11" db="EMBL/GenBank/DDBJ databases">
        <authorList>
            <person name="McCartney M.A."/>
            <person name="Auch B."/>
            <person name="Kono T."/>
            <person name="Mallez S."/>
            <person name="Becker A."/>
            <person name="Gohl D.M."/>
            <person name="Silverstein K.A.T."/>
            <person name="Koren S."/>
            <person name="Bechman K.B."/>
            <person name="Herman A."/>
            <person name="Abrahante J.E."/>
            <person name="Garbe J."/>
        </authorList>
    </citation>
    <scope>NUCLEOTIDE SEQUENCE</scope>
    <source>
        <strain evidence="1">Duluth1</strain>
        <tissue evidence="1">Whole animal</tissue>
    </source>
</reference>
<gene>
    <name evidence="1" type="ORF">DPMN_039565</name>
</gene>
<dbReference type="Proteomes" id="UP000828390">
    <property type="component" value="Unassembled WGS sequence"/>
</dbReference>
<organism evidence="1 2">
    <name type="scientific">Dreissena polymorpha</name>
    <name type="common">Zebra mussel</name>
    <name type="synonym">Mytilus polymorpha</name>
    <dbReference type="NCBI Taxonomy" id="45954"/>
    <lineage>
        <taxon>Eukaryota</taxon>
        <taxon>Metazoa</taxon>
        <taxon>Spiralia</taxon>
        <taxon>Lophotrochozoa</taxon>
        <taxon>Mollusca</taxon>
        <taxon>Bivalvia</taxon>
        <taxon>Autobranchia</taxon>
        <taxon>Heteroconchia</taxon>
        <taxon>Euheterodonta</taxon>
        <taxon>Imparidentia</taxon>
        <taxon>Neoheterodontei</taxon>
        <taxon>Myida</taxon>
        <taxon>Dreissenoidea</taxon>
        <taxon>Dreissenidae</taxon>
        <taxon>Dreissena</taxon>
    </lineage>
</organism>
<name>A0A9D4CUC8_DREPO</name>
<dbReference type="AlphaFoldDB" id="A0A9D4CUC8"/>
<sequence>MNYPYVKVALADRSASVTDLPVRKGCTGYCGYECFQSLTYPYLKVAPTTRSAFSPALTRM</sequence>